<keyword evidence="2" id="KW-1185">Reference proteome</keyword>
<evidence type="ECO:0000313" key="2">
    <source>
        <dbReference type="Proteomes" id="UP000826195"/>
    </source>
</evidence>
<name>A0AAV7HRQ1_COTGL</name>
<protein>
    <submittedName>
        <fullName evidence="1">Uncharacterized protein</fullName>
    </submittedName>
</protein>
<reference evidence="1 2" key="1">
    <citation type="journal article" date="2021" name="J. Hered.">
        <title>A chromosome-level genome assembly of the parasitoid wasp, Cotesia glomerata (Hymenoptera: Braconidae).</title>
        <authorList>
            <person name="Pinto B.J."/>
            <person name="Weis J.J."/>
            <person name="Gamble T."/>
            <person name="Ode P.J."/>
            <person name="Paul R."/>
            <person name="Zaspel J.M."/>
        </authorList>
    </citation>
    <scope>NUCLEOTIDE SEQUENCE [LARGE SCALE GENOMIC DNA]</scope>
    <source>
        <strain evidence="1">CgM1</strain>
    </source>
</reference>
<proteinExistence type="predicted"/>
<dbReference type="Proteomes" id="UP000826195">
    <property type="component" value="Unassembled WGS sequence"/>
</dbReference>
<evidence type="ECO:0000313" key="1">
    <source>
        <dbReference type="EMBL" id="KAH0534550.1"/>
    </source>
</evidence>
<comment type="caution">
    <text evidence="1">The sequence shown here is derived from an EMBL/GenBank/DDBJ whole genome shotgun (WGS) entry which is preliminary data.</text>
</comment>
<dbReference type="EMBL" id="JAHXZJ010002982">
    <property type="protein sequence ID" value="KAH0534550.1"/>
    <property type="molecule type" value="Genomic_DNA"/>
</dbReference>
<gene>
    <name evidence="1" type="ORF">KQX54_005151</name>
</gene>
<dbReference type="AlphaFoldDB" id="A0AAV7HRQ1"/>
<sequence>MLIYIFLFIRVYLKFYILLKVKMGKGCKSNKFLTLIKKENLGENNDKITESLLLTSKKNDNNNLPRSSVEELSGRNKVVEILEDEKKNSRTASFYENTFNDNNQLDINVLVIFIIFNIVNLGKCTIS</sequence>
<organism evidence="1 2">
    <name type="scientific">Cotesia glomerata</name>
    <name type="common">Lepidopteran parasitic wasp</name>
    <name type="synonym">Apanteles glomeratus</name>
    <dbReference type="NCBI Taxonomy" id="32391"/>
    <lineage>
        <taxon>Eukaryota</taxon>
        <taxon>Metazoa</taxon>
        <taxon>Ecdysozoa</taxon>
        <taxon>Arthropoda</taxon>
        <taxon>Hexapoda</taxon>
        <taxon>Insecta</taxon>
        <taxon>Pterygota</taxon>
        <taxon>Neoptera</taxon>
        <taxon>Endopterygota</taxon>
        <taxon>Hymenoptera</taxon>
        <taxon>Apocrita</taxon>
        <taxon>Ichneumonoidea</taxon>
        <taxon>Braconidae</taxon>
        <taxon>Microgastrinae</taxon>
        <taxon>Cotesia</taxon>
    </lineage>
</organism>
<accession>A0AAV7HRQ1</accession>